<dbReference type="RefSeq" id="WP_141197553.1">
    <property type="nucleotide sequence ID" value="NZ_CP041186.1"/>
</dbReference>
<protein>
    <submittedName>
        <fullName evidence="1">Uncharacterized protein</fullName>
    </submittedName>
</protein>
<evidence type="ECO:0000313" key="2">
    <source>
        <dbReference type="Proteomes" id="UP000315995"/>
    </source>
</evidence>
<dbReference type="Proteomes" id="UP000315995">
    <property type="component" value="Chromosome"/>
</dbReference>
<dbReference type="AlphaFoldDB" id="A0A4Y6PRW7"/>
<organism evidence="1 2">
    <name type="scientific">Persicimonas caeni</name>
    <dbReference type="NCBI Taxonomy" id="2292766"/>
    <lineage>
        <taxon>Bacteria</taxon>
        <taxon>Deltaproteobacteria</taxon>
        <taxon>Bradymonadales</taxon>
        <taxon>Bradymonadaceae</taxon>
        <taxon>Persicimonas</taxon>
    </lineage>
</organism>
<sequence length="313" mass="33796">MPTIFSPLSPVPGPYVELGLDTVEVGRFEIVSGERKADTDPSASFPRTALTDGSTAWKEKLSGPISISRDKAEHSNEAFDPVLRVAADHTIGAHELLALMVGAEDVAGIRRFKLFVRVPEVGLGVTNMTLLDQLPPTEPPEGSKPLLLTIDILPDGFTVSSPRATLPQIEGCPSTGPTVCRPKTQVDPAALAKARALQRAGKYEESRQEVAEVLTTYDWPGLYSKLVEVKRAHFNATVVHIRLGDRDVPLAVLAQLIDTAQYGLRKADGQDCTDDFSNSEELLAAVPCKRGGRLAPLFPDVVLLTQSTPTKKK</sequence>
<evidence type="ECO:0000313" key="1">
    <source>
        <dbReference type="EMBL" id="QDG51066.1"/>
    </source>
</evidence>
<reference evidence="1 2" key="1">
    <citation type="submission" date="2019-06" db="EMBL/GenBank/DDBJ databases">
        <title>Persicimonas caeni gen. nov., sp. nov., a predatory bacterium isolated from solar saltern.</title>
        <authorList>
            <person name="Wang S."/>
        </authorList>
    </citation>
    <scope>NUCLEOTIDE SEQUENCE [LARGE SCALE GENOMIC DNA]</scope>
    <source>
        <strain evidence="1 2">YN101</strain>
    </source>
</reference>
<gene>
    <name evidence="1" type="ORF">FIV42_10070</name>
</gene>
<accession>A0A5B8Y4V3</accession>
<proteinExistence type="predicted"/>
<name>A0A4Y6PRW7_PERCE</name>
<accession>A0A4Y6PRW7</accession>
<dbReference type="EMBL" id="CP041186">
    <property type="protein sequence ID" value="QDG51066.1"/>
    <property type="molecule type" value="Genomic_DNA"/>
</dbReference>
<keyword evidence="2" id="KW-1185">Reference proteome</keyword>